<sequence>MRAHGFTYLGLIILVTVIGLVGAASLKVGALMQRAAAEEELLAIGAAFSDALRSYAAATPPGQPQQPPTLQELLKDPRFPGTRRHLRKIFVDPITGKAEWGVMYVGDKQGVLGVYSLSDAPPLKVGNFDARFLNMENKSKLSEWKFTLSTLTMAPQEPMSVPGQNQPGQPAPLFPPADGAARPAEQTAPAPVPDPAADAMTPPEEPQPEKVEAPADKPDEPVEPPEEDQSGKNGQEGAGQDERKRDERQRDDGRRNEPKREM</sequence>
<dbReference type="Proteomes" id="UP000831532">
    <property type="component" value="Chromosome"/>
</dbReference>
<dbReference type="EMBL" id="CP063361">
    <property type="protein sequence ID" value="UOD27859.1"/>
    <property type="molecule type" value="Genomic_DNA"/>
</dbReference>
<feature type="transmembrane region" description="Helical" evidence="2">
    <location>
        <begin position="6"/>
        <end position="26"/>
    </location>
</feature>
<keyword evidence="2" id="KW-0812">Transmembrane</keyword>
<protein>
    <submittedName>
        <fullName evidence="3">Type II secretion system protein</fullName>
    </submittedName>
</protein>
<proteinExistence type="predicted"/>
<dbReference type="RefSeq" id="WP_243489072.1">
    <property type="nucleotide sequence ID" value="NZ_CP063361.1"/>
</dbReference>
<feature type="region of interest" description="Disordered" evidence="1">
    <location>
        <begin position="155"/>
        <end position="262"/>
    </location>
</feature>
<evidence type="ECO:0000256" key="1">
    <source>
        <dbReference type="SAM" id="MobiDB-lite"/>
    </source>
</evidence>
<evidence type="ECO:0000313" key="3">
    <source>
        <dbReference type="EMBL" id="UOD27859.1"/>
    </source>
</evidence>
<keyword evidence="4" id="KW-1185">Reference proteome</keyword>
<gene>
    <name evidence="3" type="ORF">INH39_20505</name>
</gene>
<keyword evidence="2" id="KW-1133">Transmembrane helix</keyword>
<reference evidence="3 4" key="1">
    <citation type="submission" date="2020-10" db="EMBL/GenBank/DDBJ databases">
        <title>Genome analysis of Massilia species.</title>
        <authorList>
            <person name="Jung D.-H."/>
        </authorList>
    </citation>
    <scope>NUCLEOTIDE SEQUENCE [LARGE SCALE GENOMIC DNA]</scope>
    <source>
        <strain evidence="4">sipir</strain>
    </source>
</reference>
<name>A0ABY3ZZF3_9BURK</name>
<evidence type="ECO:0000313" key="4">
    <source>
        <dbReference type="Proteomes" id="UP000831532"/>
    </source>
</evidence>
<accession>A0ABY3ZZF3</accession>
<organism evidence="3 4">
    <name type="scientific">Massilia violaceinigra</name>
    <dbReference type="NCBI Taxonomy" id="2045208"/>
    <lineage>
        <taxon>Bacteria</taxon>
        <taxon>Pseudomonadati</taxon>
        <taxon>Pseudomonadota</taxon>
        <taxon>Betaproteobacteria</taxon>
        <taxon>Burkholderiales</taxon>
        <taxon>Oxalobacteraceae</taxon>
        <taxon>Telluria group</taxon>
        <taxon>Massilia</taxon>
    </lineage>
</organism>
<feature type="compositionally biased region" description="Basic and acidic residues" evidence="1">
    <location>
        <begin position="207"/>
        <end position="220"/>
    </location>
</feature>
<evidence type="ECO:0000256" key="2">
    <source>
        <dbReference type="SAM" id="Phobius"/>
    </source>
</evidence>
<feature type="compositionally biased region" description="Basic and acidic residues" evidence="1">
    <location>
        <begin position="240"/>
        <end position="262"/>
    </location>
</feature>
<keyword evidence="2" id="KW-0472">Membrane</keyword>